<evidence type="ECO:0000259" key="2">
    <source>
        <dbReference type="Pfam" id="PF03330"/>
    </source>
</evidence>
<keyword evidence="1" id="KW-0732">Signal</keyword>
<proteinExistence type="predicted"/>
<organism evidence="3 4">
    <name type="scientific">Ceratobasidium theobromae</name>
    <dbReference type="NCBI Taxonomy" id="1582974"/>
    <lineage>
        <taxon>Eukaryota</taxon>
        <taxon>Fungi</taxon>
        <taxon>Dikarya</taxon>
        <taxon>Basidiomycota</taxon>
        <taxon>Agaricomycotina</taxon>
        <taxon>Agaricomycetes</taxon>
        <taxon>Cantharellales</taxon>
        <taxon>Ceratobasidiaceae</taxon>
        <taxon>Ceratobasidium</taxon>
    </lineage>
</organism>
<dbReference type="Gene3D" id="2.40.40.10">
    <property type="entry name" value="RlpA-like domain"/>
    <property type="match status" value="1"/>
</dbReference>
<dbReference type="Pfam" id="PF03330">
    <property type="entry name" value="DPBB_1"/>
    <property type="match status" value="1"/>
</dbReference>
<comment type="caution">
    <text evidence="3">The sequence shown here is derived from an EMBL/GenBank/DDBJ whole genome shotgun (WGS) entry which is preliminary data.</text>
</comment>
<dbReference type="EMBL" id="SSOP01001181">
    <property type="protein sequence ID" value="KAB5587355.1"/>
    <property type="molecule type" value="Genomic_DNA"/>
</dbReference>
<dbReference type="OrthoDB" id="623670at2759"/>
<feature type="domain" description="RlpA-like protein double-psi beta-barrel" evidence="2">
    <location>
        <begin position="29"/>
        <end position="105"/>
    </location>
</feature>
<name>A0A5N5Q5X4_9AGAM</name>
<protein>
    <submittedName>
        <fullName evidence="3">Rare lipoprotein A-like double-psi beta-barrel protein</fullName>
    </submittedName>
</protein>
<dbReference type="CDD" id="cd22191">
    <property type="entry name" value="DPBB_RlpA_EXP_N-like"/>
    <property type="match status" value="1"/>
</dbReference>
<dbReference type="PANTHER" id="PTHR31836:SF28">
    <property type="entry name" value="SRCR DOMAIN-CONTAINING PROTEIN-RELATED"/>
    <property type="match status" value="1"/>
</dbReference>
<evidence type="ECO:0000313" key="3">
    <source>
        <dbReference type="EMBL" id="KAB5587355.1"/>
    </source>
</evidence>
<reference evidence="3 4" key="1">
    <citation type="journal article" date="2019" name="Fungal Biol. Biotechnol.">
        <title>Draft genome sequence of fastidious pathogen Ceratobasidium theobromae, which causes vascular-streak dieback in Theobroma cacao.</title>
        <authorList>
            <person name="Ali S.S."/>
            <person name="Asman A."/>
            <person name="Shao J."/>
            <person name="Firmansyah A.P."/>
            <person name="Susilo A.W."/>
            <person name="Rosmana A."/>
            <person name="McMahon P."/>
            <person name="Junaid M."/>
            <person name="Guest D."/>
            <person name="Kheng T.Y."/>
            <person name="Meinhardt L.W."/>
            <person name="Bailey B.A."/>
        </authorList>
    </citation>
    <scope>NUCLEOTIDE SEQUENCE [LARGE SCALE GENOMIC DNA]</scope>
    <source>
        <strain evidence="3 4">CT2</strain>
    </source>
</reference>
<accession>A0A5N5Q5X4</accession>
<dbReference type="InterPro" id="IPR051477">
    <property type="entry name" value="Expansin_CellWall"/>
</dbReference>
<sequence>MTHTTAGQPTLTYWNVSDNPSVGTGACGWYNKDSELVAAIGTSVYQEMMVDGNPNHAKACGKMAKVTWKGKSVTVKVVDRCPGCGYNDIDLSPAAFQKLAALGVGKLYGSSWKFI</sequence>
<dbReference type="PANTHER" id="PTHR31836">
    <property type="match status" value="1"/>
</dbReference>
<dbReference type="SUPFAM" id="SSF50685">
    <property type="entry name" value="Barwin-like endoglucanases"/>
    <property type="match status" value="1"/>
</dbReference>
<gene>
    <name evidence="3" type="ORF">CTheo_9210</name>
</gene>
<evidence type="ECO:0000313" key="4">
    <source>
        <dbReference type="Proteomes" id="UP000383932"/>
    </source>
</evidence>
<keyword evidence="4" id="KW-1185">Reference proteome</keyword>
<keyword evidence="3" id="KW-0449">Lipoprotein</keyword>
<dbReference type="InterPro" id="IPR009009">
    <property type="entry name" value="RlpA-like_DPBB"/>
</dbReference>
<dbReference type="AlphaFoldDB" id="A0A5N5Q5X4"/>
<dbReference type="Proteomes" id="UP000383932">
    <property type="component" value="Unassembled WGS sequence"/>
</dbReference>
<dbReference type="InterPro" id="IPR036908">
    <property type="entry name" value="RlpA-like_sf"/>
</dbReference>
<evidence type="ECO:0000256" key="1">
    <source>
        <dbReference type="ARBA" id="ARBA00022729"/>
    </source>
</evidence>